<protein>
    <submittedName>
        <fullName evidence="1">Uncharacterized protein</fullName>
    </submittedName>
</protein>
<organism evidence="1">
    <name type="scientific">Rhizophora mucronata</name>
    <name type="common">Asiatic mangrove</name>
    <dbReference type="NCBI Taxonomy" id="61149"/>
    <lineage>
        <taxon>Eukaryota</taxon>
        <taxon>Viridiplantae</taxon>
        <taxon>Streptophyta</taxon>
        <taxon>Embryophyta</taxon>
        <taxon>Tracheophyta</taxon>
        <taxon>Spermatophyta</taxon>
        <taxon>Magnoliopsida</taxon>
        <taxon>eudicotyledons</taxon>
        <taxon>Gunneridae</taxon>
        <taxon>Pentapetalae</taxon>
        <taxon>rosids</taxon>
        <taxon>fabids</taxon>
        <taxon>Malpighiales</taxon>
        <taxon>Rhizophoraceae</taxon>
        <taxon>Rhizophora</taxon>
    </lineage>
</organism>
<dbReference type="AlphaFoldDB" id="A0A2P2P3P3"/>
<reference evidence="1" key="1">
    <citation type="submission" date="2018-02" db="EMBL/GenBank/DDBJ databases">
        <title>Rhizophora mucronata_Transcriptome.</title>
        <authorList>
            <person name="Meera S.P."/>
            <person name="Sreeshan A."/>
            <person name="Augustine A."/>
        </authorList>
    </citation>
    <scope>NUCLEOTIDE SEQUENCE</scope>
    <source>
        <tissue evidence="1">Leaf</tissue>
    </source>
</reference>
<sequence>MSWLCRMWEHFQNPCKADRRSGYHQREISALLVVVSENFVYREQSKPCRIEESSITLRCQP</sequence>
<name>A0A2P2P3P3_RHIMU</name>
<proteinExistence type="predicted"/>
<accession>A0A2P2P3P3</accession>
<dbReference type="EMBL" id="GGEC01068856">
    <property type="protein sequence ID" value="MBX49340.1"/>
    <property type="molecule type" value="Transcribed_RNA"/>
</dbReference>
<evidence type="ECO:0000313" key="1">
    <source>
        <dbReference type="EMBL" id="MBX49340.1"/>
    </source>
</evidence>